<dbReference type="PANTHER" id="PTHR30204">
    <property type="entry name" value="REDOX-CYCLING DRUG-SENSING TRANSCRIPTIONAL ACTIVATOR SOXR"/>
    <property type="match status" value="1"/>
</dbReference>
<protein>
    <submittedName>
        <fullName evidence="3">MerR family transcriptional regulator</fullName>
    </submittedName>
</protein>
<dbReference type="CDD" id="cd04781">
    <property type="entry name" value="HTH_MerR-like_sg6"/>
    <property type="match status" value="1"/>
</dbReference>
<organism evidence="3 4">
    <name type="scientific">Shewanella psychropiezotolerans</name>
    <dbReference type="NCBI Taxonomy" id="2593655"/>
    <lineage>
        <taxon>Bacteria</taxon>
        <taxon>Pseudomonadati</taxon>
        <taxon>Pseudomonadota</taxon>
        <taxon>Gammaproteobacteria</taxon>
        <taxon>Alteromonadales</taxon>
        <taxon>Shewanellaceae</taxon>
        <taxon>Shewanella</taxon>
    </lineage>
</organism>
<evidence type="ECO:0000259" key="2">
    <source>
        <dbReference type="PROSITE" id="PS50937"/>
    </source>
</evidence>
<feature type="domain" description="HTH merR-type" evidence="2">
    <location>
        <begin position="1"/>
        <end position="68"/>
    </location>
</feature>
<dbReference type="InterPro" id="IPR009061">
    <property type="entry name" value="DNA-bd_dom_put_sf"/>
</dbReference>
<evidence type="ECO:0000256" key="1">
    <source>
        <dbReference type="ARBA" id="ARBA00023125"/>
    </source>
</evidence>
<keyword evidence="4" id="KW-1185">Reference proteome</keyword>
<dbReference type="Proteomes" id="UP000315947">
    <property type="component" value="Chromosome"/>
</dbReference>
<proteinExistence type="predicted"/>
<dbReference type="PROSITE" id="PS50937">
    <property type="entry name" value="HTH_MERR_2"/>
    <property type="match status" value="1"/>
</dbReference>
<dbReference type="RefSeq" id="WP_144045052.1">
    <property type="nucleotide sequence ID" value="NZ_CP041614.1"/>
</dbReference>
<evidence type="ECO:0000313" key="3">
    <source>
        <dbReference type="EMBL" id="QDO82664.1"/>
    </source>
</evidence>
<reference evidence="3 4" key="1">
    <citation type="submission" date="2019-07" db="EMBL/GenBank/DDBJ databases">
        <title>Shewanella sp. YLB-06 whole genomic sequence.</title>
        <authorList>
            <person name="Yu L."/>
        </authorList>
    </citation>
    <scope>NUCLEOTIDE SEQUENCE [LARGE SCALE GENOMIC DNA]</scope>
    <source>
        <strain evidence="3 4">YLB-06</strain>
    </source>
</reference>
<dbReference type="Pfam" id="PF13411">
    <property type="entry name" value="MerR_1"/>
    <property type="match status" value="1"/>
</dbReference>
<dbReference type="PANTHER" id="PTHR30204:SF97">
    <property type="entry name" value="MERR FAMILY REGULATORY PROTEIN"/>
    <property type="match status" value="1"/>
</dbReference>
<gene>
    <name evidence="3" type="ORF">FM037_04715</name>
</gene>
<dbReference type="InterPro" id="IPR000551">
    <property type="entry name" value="MerR-type_HTH_dom"/>
</dbReference>
<accession>A0ABX5WUA2</accession>
<dbReference type="EMBL" id="CP041614">
    <property type="protein sequence ID" value="QDO82664.1"/>
    <property type="molecule type" value="Genomic_DNA"/>
</dbReference>
<dbReference type="SUPFAM" id="SSF46955">
    <property type="entry name" value="Putative DNA-binding domain"/>
    <property type="match status" value="1"/>
</dbReference>
<sequence>MDIGEVSKISKLPVSTIRFYEEKGLIRSVGRKGLRRYFAKDVIEKLALIALGRNVGLSLDDIGAMFTADGLVVDRGCLLDKAEILDKKIAEMSAMRDGLRHAAACSAINHLECPKFLRYLNIAGHSGYRPKSKL</sequence>
<dbReference type="SMART" id="SM00422">
    <property type="entry name" value="HTH_MERR"/>
    <property type="match status" value="1"/>
</dbReference>
<name>A0ABX5WUA2_9GAMM</name>
<evidence type="ECO:0000313" key="4">
    <source>
        <dbReference type="Proteomes" id="UP000315947"/>
    </source>
</evidence>
<dbReference type="Gene3D" id="1.10.1660.10">
    <property type="match status" value="1"/>
</dbReference>
<keyword evidence="1" id="KW-0238">DNA-binding</keyword>
<dbReference type="InterPro" id="IPR047057">
    <property type="entry name" value="MerR_fam"/>
</dbReference>